<accession>A0A068W7F5</accession>
<organism evidence="2">
    <name type="scientific">Echinococcus granulosus</name>
    <name type="common">Hydatid tapeworm</name>
    <dbReference type="NCBI Taxonomy" id="6210"/>
    <lineage>
        <taxon>Eukaryota</taxon>
        <taxon>Metazoa</taxon>
        <taxon>Spiralia</taxon>
        <taxon>Lophotrochozoa</taxon>
        <taxon>Platyhelminthes</taxon>
        <taxon>Cestoda</taxon>
        <taxon>Eucestoda</taxon>
        <taxon>Cyclophyllidea</taxon>
        <taxon>Taeniidae</taxon>
        <taxon>Echinococcus</taxon>
        <taxon>Echinococcus granulosus group</taxon>
    </lineage>
</organism>
<dbReference type="WBParaSite" id="EgrG_000758600">
    <property type="protein sequence ID" value="EgrG_000758600"/>
    <property type="gene ID" value="EgrG_000758600"/>
</dbReference>
<evidence type="ECO:0000313" key="4">
    <source>
        <dbReference type="WBParaSite" id="EgrG_000758600"/>
    </source>
</evidence>
<reference evidence="4" key="3">
    <citation type="submission" date="2020-10" db="UniProtKB">
        <authorList>
            <consortium name="WormBaseParasite"/>
        </authorList>
    </citation>
    <scope>IDENTIFICATION</scope>
</reference>
<proteinExistence type="predicted"/>
<keyword evidence="1" id="KW-0812">Transmembrane</keyword>
<feature type="transmembrane region" description="Helical" evidence="1">
    <location>
        <begin position="24"/>
        <end position="45"/>
    </location>
</feature>
<evidence type="ECO:0000313" key="2">
    <source>
        <dbReference type="EMBL" id="CDS15189.1"/>
    </source>
</evidence>
<protein>
    <submittedName>
        <fullName evidence="4">Ovule protein</fullName>
    </submittedName>
</protein>
<name>A0A068W7F5_ECHGR</name>
<gene>
    <name evidence="2" type="ORF">EgrG_000758600</name>
</gene>
<sequence>MLLFLITSGENAKGHTVLPHAKIYFVYFTEANKIFLTLLLNILLVELKSRSAVMWTTVALWKVVQRTPTSLIFHSSTSD</sequence>
<evidence type="ECO:0000256" key="1">
    <source>
        <dbReference type="SAM" id="Phobius"/>
    </source>
</evidence>
<reference evidence="2" key="2">
    <citation type="submission" date="2014-06" db="EMBL/GenBank/DDBJ databases">
        <authorList>
            <person name="Aslett M."/>
        </authorList>
    </citation>
    <scope>NUCLEOTIDE SEQUENCE</scope>
</reference>
<keyword evidence="1" id="KW-1133">Transmembrane helix</keyword>
<dbReference type="Proteomes" id="UP000492820">
    <property type="component" value="Unassembled WGS sequence"/>
</dbReference>
<dbReference type="AlphaFoldDB" id="A0A068W7F5"/>
<reference evidence="2 3" key="1">
    <citation type="journal article" date="2013" name="Nature">
        <title>The genomes of four tapeworm species reveal adaptations to parasitism.</title>
        <authorList>
            <person name="Tsai I.J."/>
            <person name="Zarowiecki M."/>
            <person name="Holroyd N."/>
            <person name="Garciarrubio A."/>
            <person name="Sanchez-Flores A."/>
            <person name="Brooks K.L."/>
            <person name="Tracey A."/>
            <person name="Bobes R.J."/>
            <person name="Fragoso G."/>
            <person name="Sciutto E."/>
            <person name="Aslett M."/>
            <person name="Beasley H."/>
            <person name="Bennett H.M."/>
            <person name="Cai J."/>
            <person name="Camicia F."/>
            <person name="Clark R."/>
            <person name="Cucher M."/>
            <person name="De Silva N."/>
            <person name="Day T.A."/>
            <person name="Deplazes P."/>
            <person name="Estrada K."/>
            <person name="Fernandez C."/>
            <person name="Holland P.W."/>
            <person name="Hou J."/>
            <person name="Hu S."/>
            <person name="Huckvale T."/>
            <person name="Hung S.S."/>
            <person name="Kamenetzky L."/>
            <person name="Keane J.A."/>
            <person name="Kiss F."/>
            <person name="Koziol U."/>
            <person name="Lambert O."/>
            <person name="Liu K."/>
            <person name="Luo X."/>
            <person name="Luo Y."/>
            <person name="Macchiaroli N."/>
            <person name="Nichol S."/>
            <person name="Paps J."/>
            <person name="Parkinson J."/>
            <person name="Pouchkina-Stantcheva N."/>
            <person name="Riddiford N."/>
            <person name="Rosenzvit M."/>
            <person name="Salinas G."/>
            <person name="Wasmuth J.D."/>
            <person name="Zamanian M."/>
            <person name="Zheng Y."/>
            <person name="Cai X."/>
            <person name="Soberon X."/>
            <person name="Olson P.D."/>
            <person name="Laclette J.P."/>
            <person name="Brehm K."/>
            <person name="Berriman M."/>
            <person name="Garciarrubio A."/>
            <person name="Bobes R.J."/>
            <person name="Fragoso G."/>
            <person name="Sanchez-Flores A."/>
            <person name="Estrada K."/>
            <person name="Cevallos M.A."/>
            <person name="Morett E."/>
            <person name="Gonzalez V."/>
            <person name="Portillo T."/>
            <person name="Ochoa-Leyva A."/>
            <person name="Jose M.V."/>
            <person name="Sciutto E."/>
            <person name="Landa A."/>
            <person name="Jimenez L."/>
            <person name="Valdes V."/>
            <person name="Carrero J.C."/>
            <person name="Larralde C."/>
            <person name="Morales-Montor J."/>
            <person name="Limon-Lason J."/>
            <person name="Soberon X."/>
            <person name="Laclette J.P."/>
        </authorList>
    </citation>
    <scope>NUCLEOTIDE SEQUENCE [LARGE SCALE GENOMIC DNA]</scope>
</reference>
<dbReference type="EMBL" id="LK028576">
    <property type="protein sequence ID" value="CDS15189.1"/>
    <property type="molecule type" value="Genomic_DNA"/>
</dbReference>
<evidence type="ECO:0000313" key="3">
    <source>
        <dbReference type="Proteomes" id="UP000492820"/>
    </source>
</evidence>
<keyword evidence="1" id="KW-0472">Membrane</keyword>